<keyword evidence="1" id="KW-0732">Signal</keyword>
<organism evidence="2 3">
    <name type="scientific">Phytophthora nicotianae (strain INRA-310)</name>
    <name type="common">Phytophthora parasitica</name>
    <dbReference type="NCBI Taxonomy" id="761204"/>
    <lineage>
        <taxon>Eukaryota</taxon>
        <taxon>Sar</taxon>
        <taxon>Stramenopiles</taxon>
        <taxon>Oomycota</taxon>
        <taxon>Peronosporomycetes</taxon>
        <taxon>Peronosporales</taxon>
        <taxon>Peronosporaceae</taxon>
        <taxon>Phytophthora</taxon>
    </lineage>
</organism>
<dbReference type="RefSeq" id="XP_008901039.1">
    <property type="nucleotide sequence ID" value="XM_008902791.1"/>
</dbReference>
<proteinExistence type="predicted"/>
<dbReference type="PROSITE" id="PS51257">
    <property type="entry name" value="PROKAR_LIPOPROTEIN"/>
    <property type="match status" value="1"/>
</dbReference>
<evidence type="ECO:0000313" key="2">
    <source>
        <dbReference type="EMBL" id="ETN14009.1"/>
    </source>
</evidence>
<feature type="chain" id="PRO_5004823457" description="Glucose/Sorbosone dehydrogenase domain-containing protein" evidence="1">
    <location>
        <begin position="25"/>
        <end position="223"/>
    </location>
</feature>
<dbReference type="GeneID" id="20178447"/>
<evidence type="ECO:0000313" key="3">
    <source>
        <dbReference type="Proteomes" id="UP000018817"/>
    </source>
</evidence>
<protein>
    <recommendedName>
        <fullName evidence="4">Glucose/Sorbosone dehydrogenase domain-containing protein</fullName>
    </recommendedName>
</protein>
<feature type="signal peptide" evidence="1">
    <location>
        <begin position="1"/>
        <end position="24"/>
    </location>
</feature>
<dbReference type="OrthoDB" id="105196at2759"/>
<gene>
    <name evidence="2" type="ORF">PPTG_08665</name>
</gene>
<reference evidence="2 3" key="2">
    <citation type="submission" date="2013-11" db="EMBL/GenBank/DDBJ databases">
        <title>The Genome Sequence of Phytophthora parasitica INRA-310.</title>
        <authorList>
            <consortium name="The Broad Institute Genomics Platform"/>
            <person name="Russ C."/>
            <person name="Tyler B."/>
            <person name="Panabieres F."/>
            <person name="Shan W."/>
            <person name="Tripathy S."/>
            <person name="Grunwald N."/>
            <person name="Machado M."/>
            <person name="Johnson C.S."/>
            <person name="Arredondo F."/>
            <person name="Hong C."/>
            <person name="Coffey M."/>
            <person name="Young S.K."/>
            <person name="Zeng Q."/>
            <person name="Gargeya S."/>
            <person name="Fitzgerald M."/>
            <person name="Abouelleil A."/>
            <person name="Alvarado L."/>
            <person name="Chapman S.B."/>
            <person name="Gainer-Dewar J."/>
            <person name="Goldberg J."/>
            <person name="Griggs A."/>
            <person name="Gujja S."/>
            <person name="Hansen M."/>
            <person name="Howarth C."/>
            <person name="Imamovic A."/>
            <person name="Ireland A."/>
            <person name="Larimer J."/>
            <person name="McCowan C."/>
            <person name="Murphy C."/>
            <person name="Pearson M."/>
            <person name="Poon T.W."/>
            <person name="Priest M."/>
            <person name="Roberts A."/>
            <person name="Saif S."/>
            <person name="Shea T."/>
            <person name="Sykes S."/>
            <person name="Wortman J."/>
            <person name="Nusbaum C."/>
            <person name="Birren B."/>
        </authorList>
    </citation>
    <scope>NUCLEOTIDE SEQUENCE [LARGE SCALE GENOMIC DNA]</scope>
    <source>
        <strain evidence="2 3">INRA-310</strain>
    </source>
</reference>
<dbReference type="VEuPathDB" id="FungiDB:PPTG_08665"/>
<dbReference type="EMBL" id="KI669574">
    <property type="protein sequence ID" value="ETN14009.1"/>
    <property type="molecule type" value="Genomic_DNA"/>
</dbReference>
<name>W2QNE1_PHYN3</name>
<dbReference type="AlphaFoldDB" id="W2QNE1"/>
<reference evidence="3" key="1">
    <citation type="submission" date="2011-12" db="EMBL/GenBank/DDBJ databases">
        <authorList>
            <consortium name="The Broad Institute Genome Sequencing Platform"/>
            <person name="Russ C."/>
            <person name="Tyler B."/>
            <person name="Panabieres F."/>
            <person name="Shan W."/>
            <person name="Tripathy S."/>
            <person name="Grunwald N."/>
            <person name="Machado M."/>
            <person name="Young S.K."/>
            <person name="Zeng Q."/>
            <person name="Gargeya S."/>
            <person name="Fitzgerald M."/>
            <person name="Haas B."/>
            <person name="Abouelleil A."/>
            <person name="Alvarado L."/>
            <person name="Arachchi H.M."/>
            <person name="Berlin A."/>
            <person name="Chapman S.B."/>
            <person name="Gearin G."/>
            <person name="Goldberg J."/>
            <person name="Griggs A."/>
            <person name="Gujja S."/>
            <person name="Hansen M."/>
            <person name="Heiman D."/>
            <person name="Howarth C."/>
            <person name="Larimer J."/>
            <person name="Lui A."/>
            <person name="MacDonald P.J.P."/>
            <person name="McCowen C."/>
            <person name="Montmayeur A."/>
            <person name="Murphy C."/>
            <person name="Neiman D."/>
            <person name="Pearson M."/>
            <person name="Priest M."/>
            <person name="Roberts A."/>
            <person name="Saif S."/>
            <person name="Shea T."/>
            <person name="Sisk P."/>
            <person name="Stolte C."/>
            <person name="Sykes S."/>
            <person name="Wortman J."/>
            <person name="Nusbaum C."/>
            <person name="Birren B."/>
        </authorList>
    </citation>
    <scope>NUCLEOTIDE SEQUENCE [LARGE SCALE GENOMIC DNA]</scope>
    <source>
        <strain evidence="3">INRA-310</strain>
    </source>
</reference>
<evidence type="ECO:0008006" key="4">
    <source>
        <dbReference type="Google" id="ProtNLM"/>
    </source>
</evidence>
<evidence type="ECO:0000256" key="1">
    <source>
        <dbReference type="SAM" id="SignalP"/>
    </source>
</evidence>
<dbReference type="Proteomes" id="UP000018817">
    <property type="component" value="Unassembled WGS sequence"/>
</dbReference>
<sequence length="223" mass="23180">MRLYNVLMATTVALLAACTSGLEAAGTTKNGFCAKPRIQITDVDVGAAVEANEDEAALKLVAIAAIPGGGSRVAFQSGDSIIVRQLDANDKLVASSPAVKVPLHDFADIYADKNGFVILGTRDAEGGGTLNCGNPSNLCGGGPSPAVPCYDMYMVRYDGGDRKIYAQVLDSATGKAISDKVTVDKSVVGNRYQALKTYPDGSVAYLSKGKTGTSLQVVRFFGC</sequence>
<accession>W2QNE1</accession>